<feature type="transmembrane region" description="Helical" evidence="6">
    <location>
        <begin position="202"/>
        <end position="221"/>
    </location>
</feature>
<keyword evidence="3 6" id="KW-0812">Transmembrane</keyword>
<keyword evidence="9" id="KW-1185">Reference proteome</keyword>
<dbReference type="PANTHER" id="PTHR33406">
    <property type="entry name" value="MEMBRANE PROTEIN MJ1562-RELATED"/>
    <property type="match status" value="1"/>
</dbReference>
<dbReference type="AlphaFoldDB" id="G8R300"/>
<evidence type="ECO:0000256" key="5">
    <source>
        <dbReference type="ARBA" id="ARBA00023136"/>
    </source>
</evidence>
<reference evidence="8 9" key="1">
    <citation type="journal article" date="2012" name="Stand. Genomic Sci.">
        <title>Genome sequence of the orange-pigmented seawater bacterium Owenweeksia hongkongensis type strain (UST20020801(T)).</title>
        <authorList>
            <person name="Riedel T."/>
            <person name="Held B."/>
            <person name="Nolan M."/>
            <person name="Lucas S."/>
            <person name="Lapidus A."/>
            <person name="Tice H."/>
            <person name="Del Rio T.G."/>
            <person name="Cheng J.F."/>
            <person name="Han C."/>
            <person name="Tapia R."/>
            <person name="Goodwin L.A."/>
            <person name="Pitluck S."/>
            <person name="Liolios K."/>
            <person name="Mavromatis K."/>
            <person name="Pagani I."/>
            <person name="Ivanova N."/>
            <person name="Mikhailova N."/>
            <person name="Pati A."/>
            <person name="Chen A."/>
            <person name="Palaniappan K."/>
            <person name="Rohde M."/>
            <person name="Tindall B.J."/>
            <person name="Detter J.C."/>
            <person name="Goker M."/>
            <person name="Woyke T."/>
            <person name="Bristow J."/>
            <person name="Eisen J.A."/>
            <person name="Markowitz V."/>
            <person name="Hugenholtz P."/>
            <person name="Klenk H.P."/>
            <person name="Kyrpides N.C."/>
        </authorList>
    </citation>
    <scope>NUCLEOTIDE SEQUENCE</scope>
    <source>
        <strain evidence="9">DSM 17368 / JCM 12287 / NRRL B-23963</strain>
    </source>
</reference>
<feature type="transmembrane region" description="Helical" evidence="6">
    <location>
        <begin position="330"/>
        <end position="351"/>
    </location>
</feature>
<dbReference type="Pfam" id="PF03176">
    <property type="entry name" value="MMPL"/>
    <property type="match status" value="2"/>
</dbReference>
<keyword evidence="4 6" id="KW-1133">Transmembrane helix</keyword>
<evidence type="ECO:0000256" key="3">
    <source>
        <dbReference type="ARBA" id="ARBA00022692"/>
    </source>
</evidence>
<feature type="transmembrane region" description="Helical" evidence="6">
    <location>
        <begin position="254"/>
        <end position="275"/>
    </location>
</feature>
<feature type="domain" description="SSD" evidence="7">
    <location>
        <begin position="228"/>
        <end position="353"/>
    </location>
</feature>
<organism evidence="8 9">
    <name type="scientific">Owenweeksia hongkongensis (strain DSM 17368 / CIP 108786 / JCM 12287 / NRRL B-23963 / UST20020801)</name>
    <dbReference type="NCBI Taxonomy" id="926562"/>
    <lineage>
        <taxon>Bacteria</taxon>
        <taxon>Pseudomonadati</taxon>
        <taxon>Bacteroidota</taxon>
        <taxon>Flavobacteriia</taxon>
        <taxon>Flavobacteriales</taxon>
        <taxon>Owenweeksiaceae</taxon>
        <taxon>Owenweeksia</taxon>
    </lineage>
</organism>
<dbReference type="Proteomes" id="UP000005631">
    <property type="component" value="Chromosome"/>
</dbReference>
<evidence type="ECO:0000256" key="6">
    <source>
        <dbReference type="SAM" id="Phobius"/>
    </source>
</evidence>
<evidence type="ECO:0000313" key="8">
    <source>
        <dbReference type="EMBL" id="AEV32994.1"/>
    </source>
</evidence>
<feature type="transmembrane region" description="Helical" evidence="6">
    <location>
        <begin position="644"/>
        <end position="664"/>
    </location>
</feature>
<dbReference type="PANTHER" id="PTHR33406:SF12">
    <property type="entry name" value="BLR2997 PROTEIN"/>
    <property type="match status" value="1"/>
</dbReference>
<dbReference type="GO" id="GO:0005886">
    <property type="term" value="C:plasma membrane"/>
    <property type="evidence" value="ECO:0007669"/>
    <property type="project" value="UniProtKB-SubCell"/>
</dbReference>
<evidence type="ECO:0000259" key="7">
    <source>
        <dbReference type="PROSITE" id="PS50156"/>
    </source>
</evidence>
<feature type="transmembrane region" description="Helical" evidence="6">
    <location>
        <begin position="295"/>
        <end position="318"/>
    </location>
</feature>
<dbReference type="PROSITE" id="PS50156">
    <property type="entry name" value="SSD"/>
    <property type="match status" value="2"/>
</dbReference>
<feature type="transmembrane region" description="Helical" evidence="6">
    <location>
        <begin position="590"/>
        <end position="609"/>
    </location>
</feature>
<keyword evidence="2" id="KW-1003">Cell membrane</keyword>
<dbReference type="Gene3D" id="1.20.1640.10">
    <property type="entry name" value="Multidrug efflux transporter AcrB transmembrane domain"/>
    <property type="match status" value="2"/>
</dbReference>
<accession>G8R300</accession>
<dbReference type="InterPro" id="IPR001036">
    <property type="entry name" value="Acrflvin-R"/>
</dbReference>
<sequence>MLSIVILSTAFMLFQGRKIEMSYEFSRLLPLTDSTQVTYQEFQEEFKQSGNTVILAAENINVFEPESYKDWMRLEKNLDTISGVKNILSPINAYNLVRNDSLKKLELVSFEKNFDANTSDSLGKLYNSLPFYRELLYSKDERAPLMLVQIGDDVLYTKSIVRIIESIKKVVATYETNTGHKVHASGLPYIRMASTKKISSEIGLTVGLSLFVTTLIMFLFMRSIKATLITMTVVILGVIWSFGLIASFGHQISMLSALIPSLIIVIGVPNCIFLINKYHSEYKDHKNKIKAVQRVIRKIGAATLLTNTTTALGFAALILTDSIILKEFGLVASINILIVFVISIIVIPIFYSYSKTPKKRHYNHLEKNWINGFIGFLLNTVSKHRKIVYVVVIGLAIVAGFGTTLIKTTGNITEEYKDSDPLILDLKFLEKNFGGTVPLEIVIDTKKRNGVQSLSFLKKVDQLQAELATMPDLSKSLSIVDGIKFAKQAYYNGDSSFYSLPTSQEKNFILSYIPKQKEGLSMLNSLVDSTGQRARISIQAADLDTEESAVMMKQIKAKVNEIFDPERYDVIITGASVIFLHGTSYLIKNLIVSLALAISVIAIIMALLFRSAAMVLVSLVPNLFPLLMTAGLMGYFGIPLKPSTILVFSIAFGISVDDTIHFLAKYRQELRANGWNISNAVLVAIRETGVSMFYTSIVLFFGFSVFLTSSFGGITALGMLVSITLIIAMLSNLLLLPTLLLSLERRVANKNFDHPMITLYNNNEEEEEDEDESENN</sequence>
<dbReference type="InterPro" id="IPR004869">
    <property type="entry name" value="MMPL_dom"/>
</dbReference>
<dbReference type="STRING" id="926562.Oweho_2017"/>
<feature type="domain" description="SSD" evidence="7">
    <location>
        <begin position="614"/>
        <end position="742"/>
    </location>
</feature>
<evidence type="ECO:0000256" key="1">
    <source>
        <dbReference type="ARBA" id="ARBA00004651"/>
    </source>
</evidence>
<dbReference type="PRINTS" id="PR00702">
    <property type="entry name" value="ACRIFLAVINRP"/>
</dbReference>
<evidence type="ECO:0000256" key="2">
    <source>
        <dbReference type="ARBA" id="ARBA00022475"/>
    </source>
</evidence>
<evidence type="ECO:0000256" key="4">
    <source>
        <dbReference type="ARBA" id="ARBA00022989"/>
    </source>
</evidence>
<proteinExistence type="predicted"/>
<gene>
    <name evidence="8" type="ordered locus">Oweho_2017</name>
</gene>
<protein>
    <submittedName>
        <fullName evidence="8">Putative RND superfamily exporter</fullName>
    </submittedName>
</protein>
<evidence type="ECO:0000313" key="9">
    <source>
        <dbReference type="Proteomes" id="UP000005631"/>
    </source>
</evidence>
<dbReference type="EMBL" id="CP003156">
    <property type="protein sequence ID" value="AEV32994.1"/>
    <property type="molecule type" value="Genomic_DNA"/>
</dbReference>
<dbReference type="SUPFAM" id="SSF82866">
    <property type="entry name" value="Multidrug efflux transporter AcrB transmembrane domain"/>
    <property type="match status" value="2"/>
</dbReference>
<feature type="transmembrane region" description="Helical" evidence="6">
    <location>
        <begin position="228"/>
        <end position="248"/>
    </location>
</feature>
<dbReference type="PATRIC" id="fig|926562.3.peg.2027"/>
<feature type="transmembrane region" description="Helical" evidence="6">
    <location>
        <begin position="616"/>
        <end position="638"/>
    </location>
</feature>
<name>G8R300_OWEHD</name>
<dbReference type="InterPro" id="IPR000731">
    <property type="entry name" value="SSD"/>
</dbReference>
<dbReference type="KEGG" id="oho:Oweho_2017"/>
<dbReference type="InterPro" id="IPR050545">
    <property type="entry name" value="Mycobact_MmpL"/>
</dbReference>
<keyword evidence="5 6" id="KW-0472">Membrane</keyword>
<comment type="subcellular location">
    <subcellularLocation>
        <location evidence="1">Cell membrane</location>
        <topology evidence="1">Multi-pass membrane protein</topology>
    </subcellularLocation>
</comment>
<feature type="transmembrane region" description="Helical" evidence="6">
    <location>
        <begin position="717"/>
        <end position="741"/>
    </location>
</feature>
<dbReference type="GO" id="GO:0022857">
    <property type="term" value="F:transmembrane transporter activity"/>
    <property type="evidence" value="ECO:0007669"/>
    <property type="project" value="InterPro"/>
</dbReference>
<feature type="transmembrane region" description="Helical" evidence="6">
    <location>
        <begin position="387"/>
        <end position="406"/>
    </location>
</feature>
<feature type="transmembrane region" description="Helical" evidence="6">
    <location>
        <begin position="692"/>
        <end position="711"/>
    </location>
</feature>
<dbReference type="eggNOG" id="COG1033">
    <property type="taxonomic scope" value="Bacteria"/>
</dbReference>
<dbReference type="HOGENOM" id="CLU_008861_1_0_10"/>